<dbReference type="Proteomes" id="UP000274822">
    <property type="component" value="Unassembled WGS sequence"/>
</dbReference>
<evidence type="ECO:0000256" key="6">
    <source>
        <dbReference type="SAM" id="MobiDB-lite"/>
    </source>
</evidence>
<dbReference type="Pfam" id="PF18332">
    <property type="entry name" value="XRN1_D1"/>
    <property type="match status" value="1"/>
</dbReference>
<dbReference type="GO" id="GO:0016075">
    <property type="term" value="P:rRNA catabolic process"/>
    <property type="evidence" value="ECO:0007669"/>
    <property type="project" value="TreeGrafter"/>
</dbReference>
<keyword evidence="4" id="KW-0378">Hydrolase</keyword>
<keyword evidence="5" id="KW-0269">Exonuclease</keyword>
<sequence>MTTHQKAIYDQIKHFVLDRPRTSRSLHFPPEYPARDRHFIQTVAKDFGLRHAVEYSSTDESKHVYLEFEEEDEEDEDEDEDEENTSEEEEATEAWERVMKKWENAEIVADVITEEEREERERKRVEEGMRAWKKDYYWSKMKIDHNDPMQLEPLVEVYVTGLQWVLHYYYSGVASWGWFYPYHYAPKISDLVDLQRFHPITFDLGEPFKPFEQLMGVLPTLSKKLIPPAYRELMTDPTSPILDFYPTDFELDMNGKKQDWEAIVKIPFIDQARLLDAMRTKEHRLTEEERERTRFGESLKFTYDKAVEEEEEERIYKSPIPEVFPDVYHCKAKMELFHLPTLEGGKLRLNKGLCEGVRLGVRAMAGFPSLQTIPHTATLESCGVNVFQSDSKNESIVLTLQNLYDDQKPEDIAYELLGQRVFVGYPFLQEAMVRALSDELFRYELEPKRQQIVKRPHDPQNLDWWRKRADRIEITYGKKAALHIGHVECVVHACMLKGLKRLENGALKKEYANEEVESAVQTIVKNVEFEDSRFEEHPPLPIATEFPLQTRVFFLSTFSYGSPSQVVEHLDKTVAIKLIVSEDVTEPKFGRELADEALQSTRYMPSFSVAKRLQIAAFTLSKLTASLHVASRKDDQHINLGLNLKFEAKRQKVLGYSRKTKDGVWEYSEKAVALLQEYKTKFPEFFAGLEKKMRADFYHAEDFYPAEQANAKMQEIKAWLKTTGVHDLERTALDADQLPKDYVARIESAAGDFNDGIIYRTIILRNTPRQALLKPAHAPTRLQNQKFQLGDRVIFVQDSGGMPTGAKGTVVGIEEQTIDVVLDSTFMGGTTLGGR</sequence>
<accession>A0A433PWA1</accession>
<dbReference type="InterPro" id="IPR041106">
    <property type="entry name" value="XRN1_D2_D3"/>
</dbReference>
<evidence type="ECO:0000256" key="4">
    <source>
        <dbReference type="ARBA" id="ARBA00022801"/>
    </source>
</evidence>
<dbReference type="Gene3D" id="2.30.30.750">
    <property type="match status" value="1"/>
</dbReference>
<evidence type="ECO:0000256" key="2">
    <source>
        <dbReference type="ARBA" id="ARBA00022664"/>
    </source>
</evidence>
<dbReference type="GO" id="GO:0004534">
    <property type="term" value="F:5'-3' RNA exonuclease activity"/>
    <property type="evidence" value="ECO:0007669"/>
    <property type="project" value="TreeGrafter"/>
</dbReference>
<dbReference type="GO" id="GO:0006397">
    <property type="term" value="P:mRNA processing"/>
    <property type="evidence" value="ECO:0007669"/>
    <property type="project" value="UniProtKB-KW"/>
</dbReference>
<evidence type="ECO:0000313" key="12">
    <source>
        <dbReference type="Proteomes" id="UP000274822"/>
    </source>
</evidence>
<dbReference type="AlphaFoldDB" id="A0A433PWA1"/>
<feature type="domain" description="5'-3' exoribonuclease 1 SH3-like" evidence="8">
    <location>
        <begin position="785"/>
        <end position="835"/>
    </location>
</feature>
<keyword evidence="2" id="KW-0507">mRNA processing</keyword>
<evidence type="ECO:0000256" key="1">
    <source>
        <dbReference type="ARBA" id="ARBA00006994"/>
    </source>
</evidence>
<dbReference type="PANTHER" id="PTHR12341">
    <property type="entry name" value="5'-&gt;3' EXORIBONUCLEASE"/>
    <property type="match status" value="1"/>
</dbReference>
<dbReference type="GO" id="GO:0003723">
    <property type="term" value="F:RNA binding"/>
    <property type="evidence" value="ECO:0007669"/>
    <property type="project" value="TreeGrafter"/>
</dbReference>
<evidence type="ECO:0000256" key="5">
    <source>
        <dbReference type="ARBA" id="ARBA00022839"/>
    </source>
</evidence>
<evidence type="ECO:0000313" key="11">
    <source>
        <dbReference type="EMBL" id="RUS21744.1"/>
    </source>
</evidence>
<proteinExistence type="inferred from homology"/>
<comment type="caution">
    <text evidence="11">The sequence shown here is derived from an EMBL/GenBank/DDBJ whole genome shotgun (WGS) entry which is preliminary data.</text>
</comment>
<dbReference type="InterPro" id="IPR014722">
    <property type="entry name" value="Rib_uL2_dom2"/>
</dbReference>
<feature type="domain" description="5'-3' exoribonuclease 1 D1" evidence="9">
    <location>
        <begin position="352"/>
        <end position="536"/>
    </location>
</feature>
<gene>
    <name evidence="11" type="ORF">BC938DRAFT_475360</name>
</gene>
<evidence type="ECO:0000259" key="9">
    <source>
        <dbReference type="Pfam" id="PF18332"/>
    </source>
</evidence>
<reference evidence="11 12" key="1">
    <citation type="journal article" date="2018" name="New Phytol.">
        <title>Phylogenomics of Endogonaceae and evolution of mycorrhizas within Mucoromycota.</title>
        <authorList>
            <person name="Chang Y."/>
            <person name="Desiro A."/>
            <person name="Na H."/>
            <person name="Sandor L."/>
            <person name="Lipzen A."/>
            <person name="Clum A."/>
            <person name="Barry K."/>
            <person name="Grigoriev I.V."/>
            <person name="Martin F.M."/>
            <person name="Stajich J.E."/>
            <person name="Smith M.E."/>
            <person name="Bonito G."/>
            <person name="Spatafora J.W."/>
        </authorList>
    </citation>
    <scope>NUCLEOTIDE SEQUENCE [LARGE SCALE GENOMIC DNA]</scope>
    <source>
        <strain evidence="11 12">AD002</strain>
    </source>
</reference>
<name>A0A433PWA1_9FUNG</name>
<dbReference type="InterPro" id="IPR041385">
    <property type="entry name" value="SH3_12"/>
</dbReference>
<dbReference type="InterPro" id="IPR041412">
    <property type="entry name" value="Xrn1_helical"/>
</dbReference>
<dbReference type="GO" id="GO:0005634">
    <property type="term" value="C:nucleus"/>
    <property type="evidence" value="ECO:0007669"/>
    <property type="project" value="TreeGrafter"/>
</dbReference>
<feature type="region of interest" description="Disordered" evidence="6">
    <location>
        <begin position="61"/>
        <end position="94"/>
    </location>
</feature>
<comment type="similarity">
    <text evidence="1">Belongs to the 5'-3' exonuclease family. XRN2/RAT1 subfamily.</text>
</comment>
<dbReference type="FunFam" id="1.25.40.1050:FF:000002">
    <property type="entry name" value="5'-3' exoribonuclease"/>
    <property type="match status" value="1"/>
</dbReference>
<evidence type="ECO:0000259" key="8">
    <source>
        <dbReference type="Pfam" id="PF18129"/>
    </source>
</evidence>
<keyword evidence="12" id="KW-1185">Reference proteome</keyword>
<evidence type="ECO:0000259" key="10">
    <source>
        <dbReference type="Pfam" id="PF18334"/>
    </source>
</evidence>
<dbReference type="PANTHER" id="PTHR12341:SF7">
    <property type="entry name" value="5'-3' EXORIBONUCLEASE 1"/>
    <property type="match status" value="1"/>
</dbReference>
<dbReference type="Gene3D" id="2.170.260.40">
    <property type="match status" value="1"/>
</dbReference>
<dbReference type="GO" id="GO:0000956">
    <property type="term" value="P:nuclear-transcribed mRNA catabolic process"/>
    <property type="evidence" value="ECO:0007669"/>
    <property type="project" value="TreeGrafter"/>
</dbReference>
<dbReference type="Pfam" id="PF17846">
    <property type="entry name" value="XRN_M"/>
    <property type="match status" value="1"/>
</dbReference>
<dbReference type="Gene3D" id="1.25.40.1050">
    <property type="match status" value="1"/>
</dbReference>
<protein>
    <submittedName>
        <fullName evidence="11">Uncharacterized protein</fullName>
    </submittedName>
</protein>
<evidence type="ECO:0000259" key="7">
    <source>
        <dbReference type="Pfam" id="PF17846"/>
    </source>
</evidence>
<feature type="domain" description="Xrn1 helical" evidence="7">
    <location>
        <begin position="66"/>
        <end position="298"/>
    </location>
</feature>
<dbReference type="Pfam" id="PF18334">
    <property type="entry name" value="XRN1_D2_D3"/>
    <property type="match status" value="1"/>
</dbReference>
<organism evidence="11 12">
    <name type="scientific">Jimgerdemannia flammicorona</name>
    <dbReference type="NCBI Taxonomy" id="994334"/>
    <lineage>
        <taxon>Eukaryota</taxon>
        <taxon>Fungi</taxon>
        <taxon>Fungi incertae sedis</taxon>
        <taxon>Mucoromycota</taxon>
        <taxon>Mucoromycotina</taxon>
        <taxon>Endogonomycetes</taxon>
        <taxon>Endogonales</taxon>
        <taxon>Endogonaceae</taxon>
        <taxon>Jimgerdemannia</taxon>
    </lineage>
</organism>
<dbReference type="InterPro" id="IPR047007">
    <property type="entry name" value="XRN1_D1_sf"/>
</dbReference>
<dbReference type="InterPro" id="IPR047008">
    <property type="entry name" value="XRN1_SH3_sf"/>
</dbReference>
<feature type="compositionally biased region" description="Acidic residues" evidence="6">
    <location>
        <begin position="67"/>
        <end position="93"/>
    </location>
</feature>
<keyword evidence="3" id="KW-0540">Nuclease</keyword>
<dbReference type="EMBL" id="RBNJ01020424">
    <property type="protein sequence ID" value="RUS21744.1"/>
    <property type="molecule type" value="Genomic_DNA"/>
</dbReference>
<dbReference type="Gene3D" id="2.30.30.30">
    <property type="match status" value="1"/>
</dbReference>
<dbReference type="Pfam" id="PF18129">
    <property type="entry name" value="SH3_12"/>
    <property type="match status" value="1"/>
</dbReference>
<feature type="non-terminal residue" evidence="11">
    <location>
        <position position="835"/>
    </location>
</feature>
<dbReference type="InterPro" id="IPR040992">
    <property type="entry name" value="XRN1_D1"/>
</dbReference>
<evidence type="ECO:0000256" key="3">
    <source>
        <dbReference type="ARBA" id="ARBA00022722"/>
    </source>
</evidence>
<feature type="domain" description="Exoribonuclease Xrn1 D2/D3" evidence="10">
    <location>
        <begin position="541"/>
        <end position="754"/>
    </location>
</feature>
<dbReference type="InterPro" id="IPR027073">
    <property type="entry name" value="5_3_exoribonuclease"/>
</dbReference>